<reference evidence="2 3" key="1">
    <citation type="submission" date="2019-05" db="EMBL/GenBank/DDBJ databases">
        <title>Draft genome sequence of Nonomuraea turkmeniaca DSM 43926.</title>
        <authorList>
            <person name="Saricaoglu S."/>
            <person name="Isik K."/>
        </authorList>
    </citation>
    <scope>NUCLEOTIDE SEQUENCE [LARGE SCALE GENOMIC DNA]</scope>
    <source>
        <strain evidence="2 3">DSM 43926</strain>
    </source>
</reference>
<evidence type="ECO:0000313" key="3">
    <source>
        <dbReference type="Proteomes" id="UP000309128"/>
    </source>
</evidence>
<dbReference type="PRINTS" id="PR01217">
    <property type="entry name" value="PRICHEXTENSN"/>
</dbReference>
<feature type="region of interest" description="Disordered" evidence="1">
    <location>
        <begin position="121"/>
        <end position="237"/>
    </location>
</feature>
<feature type="compositionally biased region" description="Polar residues" evidence="1">
    <location>
        <begin position="135"/>
        <end position="147"/>
    </location>
</feature>
<dbReference type="EMBL" id="VCKY01000168">
    <property type="protein sequence ID" value="TMR11075.1"/>
    <property type="molecule type" value="Genomic_DNA"/>
</dbReference>
<dbReference type="AlphaFoldDB" id="A0A5S4F4K6"/>
<feature type="compositionally biased region" description="Low complexity" evidence="1">
    <location>
        <begin position="200"/>
        <end position="216"/>
    </location>
</feature>
<organism evidence="2 3">
    <name type="scientific">Nonomuraea turkmeniaca</name>
    <dbReference type="NCBI Taxonomy" id="103838"/>
    <lineage>
        <taxon>Bacteria</taxon>
        <taxon>Bacillati</taxon>
        <taxon>Actinomycetota</taxon>
        <taxon>Actinomycetes</taxon>
        <taxon>Streptosporangiales</taxon>
        <taxon>Streptosporangiaceae</taxon>
        <taxon>Nonomuraea</taxon>
    </lineage>
</organism>
<feature type="compositionally biased region" description="Low complexity" evidence="1">
    <location>
        <begin position="179"/>
        <end position="189"/>
    </location>
</feature>
<feature type="compositionally biased region" description="Low complexity" evidence="1">
    <location>
        <begin position="121"/>
        <end position="130"/>
    </location>
</feature>
<dbReference type="RefSeq" id="WP_138671324.1">
    <property type="nucleotide sequence ID" value="NZ_VCKY01000168.1"/>
</dbReference>
<comment type="caution">
    <text evidence="2">The sequence shown here is derived from an EMBL/GenBank/DDBJ whole genome shotgun (WGS) entry which is preliminary data.</text>
</comment>
<protein>
    <submittedName>
        <fullName evidence="2">Uncharacterized protein</fullName>
    </submittedName>
</protein>
<gene>
    <name evidence="2" type="ORF">ETD86_37155</name>
</gene>
<proteinExistence type="predicted"/>
<name>A0A5S4F4K6_9ACTN</name>
<keyword evidence="3" id="KW-1185">Reference proteome</keyword>
<sequence>MKWPKIIEVENAVLPAAAFEEGGELIVEVDAQLKGRARAAAIVSAVRSHKRNLDSLILLPIALYTWEPLKNMTRNHPGVTLAATAAGAGVLTAAVTLPFDRNAAKPPPQAGLIPTIITTITTVPTRTSPPAVRSPTRSAETPRTQAPSGRPASTRDARPKSTRRPEARPSPTQPPAPPTSSSAPPISLPVETGTAEAEQVPTPTSGPPAAASTPPVGAGGDGPPATSAPIATVEPPVRDCLIEVDLNPLLDLCVG</sequence>
<evidence type="ECO:0000313" key="2">
    <source>
        <dbReference type="EMBL" id="TMR11075.1"/>
    </source>
</evidence>
<dbReference type="Proteomes" id="UP000309128">
    <property type="component" value="Unassembled WGS sequence"/>
</dbReference>
<feature type="compositionally biased region" description="Basic and acidic residues" evidence="1">
    <location>
        <begin position="153"/>
        <end position="167"/>
    </location>
</feature>
<accession>A0A5S4F4K6</accession>
<evidence type="ECO:0000256" key="1">
    <source>
        <dbReference type="SAM" id="MobiDB-lite"/>
    </source>
</evidence>